<dbReference type="RefSeq" id="WP_003875478.1">
    <property type="nucleotide sequence ID" value="NC_008595.1"/>
</dbReference>
<dbReference type="KEGG" id="mav:MAV_1327"/>
<evidence type="ECO:0000313" key="1">
    <source>
        <dbReference type="EMBL" id="ABK66805.1"/>
    </source>
</evidence>
<dbReference type="EMBL" id="CP000479">
    <property type="protein sequence ID" value="ABK66805.1"/>
    <property type="molecule type" value="Genomic_DNA"/>
</dbReference>
<organism evidence="1 2">
    <name type="scientific">Mycobacterium avium (strain 104)</name>
    <dbReference type="NCBI Taxonomy" id="243243"/>
    <lineage>
        <taxon>Bacteria</taxon>
        <taxon>Bacillati</taxon>
        <taxon>Actinomycetota</taxon>
        <taxon>Actinomycetes</taxon>
        <taxon>Mycobacteriales</taxon>
        <taxon>Mycobacteriaceae</taxon>
        <taxon>Mycobacterium</taxon>
        <taxon>Mycobacterium avium complex (MAC)</taxon>
    </lineage>
</organism>
<protein>
    <submittedName>
        <fullName evidence="1">Uncharacterized protein</fullName>
    </submittedName>
</protein>
<dbReference type="AlphaFoldDB" id="A0A0H2ZXT5"/>
<dbReference type="InterPro" id="IPR054230">
    <property type="entry name" value="DUF6955"/>
</dbReference>
<dbReference type="Pfam" id="PF22271">
    <property type="entry name" value="DUF6955"/>
    <property type="match status" value="1"/>
</dbReference>
<proteinExistence type="predicted"/>
<sequence>MSSDHDNNGKAIKINVWINEERLEALANAGMAELANEAFAGMKLLEIHTTEEQKNIVLQRFPGAKYDSSTTRSIELLPKQAKDRLLELSIAMHSTGPDVMGRFLEETEPA</sequence>
<gene>
    <name evidence="1" type="ordered locus">MAV_1327</name>
</gene>
<evidence type="ECO:0000313" key="2">
    <source>
        <dbReference type="Proteomes" id="UP000001574"/>
    </source>
</evidence>
<dbReference type="HOGENOM" id="CLU_177103_0_0_11"/>
<accession>A0A0H2ZXT5</accession>
<name>A0A0H2ZXT5_MYCA1</name>
<dbReference type="GeneID" id="75269135"/>
<dbReference type="Proteomes" id="UP000001574">
    <property type="component" value="Chromosome"/>
</dbReference>
<reference evidence="1 2" key="1">
    <citation type="submission" date="2006-10" db="EMBL/GenBank/DDBJ databases">
        <authorList>
            <person name="Fleischmann R.D."/>
            <person name="Dodson R.J."/>
            <person name="Haft D.H."/>
            <person name="Merkel J.S."/>
            <person name="Nelson W.C."/>
            <person name="Fraser C.M."/>
        </authorList>
    </citation>
    <scope>NUCLEOTIDE SEQUENCE [LARGE SCALE GENOMIC DNA]</scope>
    <source>
        <strain evidence="1 2">104</strain>
    </source>
</reference>